<comment type="caution">
    <text evidence="1">The sequence shown here is derived from an EMBL/GenBank/DDBJ whole genome shotgun (WGS) entry which is preliminary data.</text>
</comment>
<dbReference type="EMBL" id="CAJVPU010016021">
    <property type="protein sequence ID" value="CAG8650417.1"/>
    <property type="molecule type" value="Genomic_DNA"/>
</dbReference>
<organism evidence="1 2">
    <name type="scientific">Dentiscutata heterogama</name>
    <dbReference type="NCBI Taxonomy" id="1316150"/>
    <lineage>
        <taxon>Eukaryota</taxon>
        <taxon>Fungi</taxon>
        <taxon>Fungi incertae sedis</taxon>
        <taxon>Mucoromycota</taxon>
        <taxon>Glomeromycotina</taxon>
        <taxon>Glomeromycetes</taxon>
        <taxon>Diversisporales</taxon>
        <taxon>Gigasporaceae</taxon>
        <taxon>Dentiscutata</taxon>
    </lineage>
</organism>
<accession>A0ACA9NES9</accession>
<keyword evidence="2" id="KW-1185">Reference proteome</keyword>
<gene>
    <name evidence="1" type="ORF">DHETER_LOCUS9268</name>
</gene>
<evidence type="ECO:0000313" key="2">
    <source>
        <dbReference type="Proteomes" id="UP000789702"/>
    </source>
</evidence>
<proteinExistence type="predicted"/>
<name>A0ACA9NES9_9GLOM</name>
<sequence>MIKQFYKDDRIHNDYESAFEDFMREHEIATNNHNRNQVELQYPPLAHSTPVNDPPPAYDTAYGEESHLHGLRHNASYEAYKAGRQFTRDNPPHEILPPREHIVYILSNGGAKAWKMVIYANDAPGSTSMFKDMASISDDGRTVTFHGKNDAMVQANYPLFRPQLDNDDDSLQPHSNIINSATSNNISSSNLPPDYEQ</sequence>
<evidence type="ECO:0000313" key="1">
    <source>
        <dbReference type="EMBL" id="CAG8650417.1"/>
    </source>
</evidence>
<protein>
    <submittedName>
        <fullName evidence="1">10503_t:CDS:1</fullName>
    </submittedName>
</protein>
<reference evidence="1" key="1">
    <citation type="submission" date="2021-06" db="EMBL/GenBank/DDBJ databases">
        <authorList>
            <person name="Kallberg Y."/>
            <person name="Tangrot J."/>
            <person name="Rosling A."/>
        </authorList>
    </citation>
    <scope>NUCLEOTIDE SEQUENCE</scope>
    <source>
        <strain evidence="1">IL203A</strain>
    </source>
</reference>
<dbReference type="Proteomes" id="UP000789702">
    <property type="component" value="Unassembled WGS sequence"/>
</dbReference>
<feature type="non-terminal residue" evidence="1">
    <location>
        <position position="197"/>
    </location>
</feature>